<dbReference type="GO" id="GO:0019632">
    <property type="term" value="P:shikimate metabolic process"/>
    <property type="evidence" value="ECO:0007669"/>
    <property type="project" value="TreeGrafter"/>
</dbReference>
<dbReference type="GO" id="GO:0009073">
    <property type="term" value="P:aromatic amino acid family biosynthetic process"/>
    <property type="evidence" value="ECO:0007669"/>
    <property type="project" value="UniProtKB-KW"/>
</dbReference>
<dbReference type="GO" id="GO:0050661">
    <property type="term" value="F:NADP binding"/>
    <property type="evidence" value="ECO:0007669"/>
    <property type="project" value="TreeGrafter"/>
</dbReference>
<dbReference type="Gene3D" id="3.40.50.10860">
    <property type="entry name" value="Leucine Dehydrogenase, chain A, domain 1"/>
    <property type="match status" value="1"/>
</dbReference>
<dbReference type="InterPro" id="IPR022893">
    <property type="entry name" value="Shikimate_DH_fam"/>
</dbReference>
<dbReference type="EMBL" id="SOFI01000003">
    <property type="protein sequence ID" value="TFB78780.1"/>
    <property type="molecule type" value="Genomic_DNA"/>
</dbReference>
<dbReference type="Proteomes" id="UP000298488">
    <property type="component" value="Unassembled WGS sequence"/>
</dbReference>
<keyword evidence="2" id="KW-0028">Amino-acid biosynthesis</keyword>
<comment type="caution">
    <text evidence="4">The sequence shown here is derived from an EMBL/GenBank/DDBJ whole genome shotgun (WGS) entry which is preliminary data.</text>
</comment>
<organism evidence="4 5">
    <name type="scientific">Terrimesophilobacter mesophilus</name>
    <dbReference type="NCBI Taxonomy" id="433647"/>
    <lineage>
        <taxon>Bacteria</taxon>
        <taxon>Bacillati</taxon>
        <taxon>Actinomycetota</taxon>
        <taxon>Actinomycetes</taxon>
        <taxon>Micrococcales</taxon>
        <taxon>Microbacteriaceae</taxon>
        <taxon>Terrimesophilobacter</taxon>
    </lineage>
</organism>
<evidence type="ECO:0000256" key="2">
    <source>
        <dbReference type="ARBA" id="ARBA00023141"/>
    </source>
</evidence>
<dbReference type="Gene3D" id="3.40.50.720">
    <property type="entry name" value="NAD(P)-binding Rossmann-like Domain"/>
    <property type="match status" value="1"/>
</dbReference>
<dbReference type="SUPFAM" id="SSF53223">
    <property type="entry name" value="Aminoacid dehydrogenase-like, N-terminal domain"/>
    <property type="match status" value="1"/>
</dbReference>
<dbReference type="InterPro" id="IPR046346">
    <property type="entry name" value="Aminoacid_DH-like_N_sf"/>
</dbReference>
<dbReference type="GO" id="GO:0005829">
    <property type="term" value="C:cytosol"/>
    <property type="evidence" value="ECO:0007669"/>
    <property type="project" value="TreeGrafter"/>
</dbReference>
<name>A0A4R8V9P4_9MICO</name>
<evidence type="ECO:0000313" key="5">
    <source>
        <dbReference type="Proteomes" id="UP000298488"/>
    </source>
</evidence>
<comment type="pathway">
    <text evidence="1">Metabolic intermediate biosynthesis; chorismate biosynthesis; chorismate from D-erythrose 4-phosphate and phosphoenolpyruvate: step 4/7.</text>
</comment>
<feature type="domain" description="Shikimate dehydrogenase substrate binding N-terminal" evidence="3">
    <location>
        <begin position="10"/>
        <end position="91"/>
    </location>
</feature>
<dbReference type="RefSeq" id="WP_104094658.1">
    <property type="nucleotide sequence ID" value="NZ_JACHBP010000001.1"/>
</dbReference>
<dbReference type="Pfam" id="PF08501">
    <property type="entry name" value="Shikimate_dh_N"/>
    <property type="match status" value="1"/>
</dbReference>
<sequence length="279" mass="29295">MTDSRLRLAVLGSPIAHSKSPALHSAAYRVLGLPWTYEAVEVREDELGEFLAGLDDEWRGLSLTMPLKRDVIRHLTTVDDFGSITGAVNTVLVGGDALRGFNTDVSGAERMLAEAFPDPLDSALLLGSGATAGSLLVALSRRGVRRVTVWARSLERAAGVEAVAERVGVSIDVQPFGSELELPDVVVSTLPGTAELPMGLPRGLCSTVPLVDIAYAPQPTAAARSWRDEGGAIVNNGIGMLVYQALAQVRIFVGGDPEIELPDEGAVLAAMRGAAFGTA</sequence>
<dbReference type="InterPro" id="IPR013708">
    <property type="entry name" value="Shikimate_DH-bd_N"/>
</dbReference>
<dbReference type="GO" id="GO:0004764">
    <property type="term" value="F:shikimate 3-dehydrogenase (NADP+) activity"/>
    <property type="evidence" value="ECO:0007669"/>
    <property type="project" value="InterPro"/>
</dbReference>
<dbReference type="CDD" id="cd01065">
    <property type="entry name" value="NAD_bind_Shikimate_DH"/>
    <property type="match status" value="1"/>
</dbReference>
<accession>A0A4R8V9P4</accession>
<dbReference type="PANTHER" id="PTHR21089:SF1">
    <property type="entry name" value="BIFUNCTIONAL 3-DEHYDROQUINATE DEHYDRATASE_SHIKIMATE DEHYDROGENASE, CHLOROPLASTIC"/>
    <property type="match status" value="1"/>
</dbReference>
<dbReference type="OrthoDB" id="9776868at2"/>
<dbReference type="PANTHER" id="PTHR21089">
    <property type="entry name" value="SHIKIMATE DEHYDROGENASE"/>
    <property type="match status" value="1"/>
</dbReference>
<evidence type="ECO:0000313" key="4">
    <source>
        <dbReference type="EMBL" id="TFB78780.1"/>
    </source>
</evidence>
<dbReference type="SUPFAM" id="SSF51735">
    <property type="entry name" value="NAD(P)-binding Rossmann-fold domains"/>
    <property type="match status" value="1"/>
</dbReference>
<dbReference type="InterPro" id="IPR036291">
    <property type="entry name" value="NAD(P)-bd_dom_sf"/>
</dbReference>
<evidence type="ECO:0000259" key="3">
    <source>
        <dbReference type="Pfam" id="PF08501"/>
    </source>
</evidence>
<dbReference type="GO" id="GO:0009423">
    <property type="term" value="P:chorismate biosynthetic process"/>
    <property type="evidence" value="ECO:0007669"/>
    <property type="project" value="TreeGrafter"/>
</dbReference>
<proteinExistence type="predicted"/>
<protein>
    <submittedName>
        <fullName evidence="4">Shikimate dehydrogenase</fullName>
    </submittedName>
</protein>
<reference evidence="4 5" key="1">
    <citation type="submission" date="2019-03" db="EMBL/GenBank/DDBJ databases">
        <title>Genomics of glacier-inhabiting Cryobacterium strains.</title>
        <authorList>
            <person name="Liu Q."/>
            <person name="Xin Y.-H."/>
        </authorList>
    </citation>
    <scope>NUCLEOTIDE SEQUENCE [LARGE SCALE GENOMIC DNA]</scope>
    <source>
        <strain evidence="4 5">CGMCC 1.10440</strain>
    </source>
</reference>
<evidence type="ECO:0000256" key="1">
    <source>
        <dbReference type="ARBA" id="ARBA00004871"/>
    </source>
</evidence>
<keyword evidence="2" id="KW-0057">Aromatic amino acid biosynthesis</keyword>
<keyword evidence="5" id="KW-1185">Reference proteome</keyword>
<dbReference type="AlphaFoldDB" id="A0A4R8V9P4"/>
<gene>
    <name evidence="4" type="ORF">E3N84_01025</name>
</gene>